<keyword evidence="3" id="KW-1185">Reference proteome</keyword>
<gene>
    <name evidence="2" type="ORF">CC80DRAFT_551017</name>
</gene>
<proteinExistence type="predicted"/>
<evidence type="ECO:0000256" key="1">
    <source>
        <dbReference type="SAM" id="MobiDB-lite"/>
    </source>
</evidence>
<accession>A0A6A5TM02</accession>
<feature type="region of interest" description="Disordered" evidence="1">
    <location>
        <begin position="1"/>
        <end position="46"/>
    </location>
</feature>
<evidence type="ECO:0000313" key="3">
    <source>
        <dbReference type="Proteomes" id="UP000800035"/>
    </source>
</evidence>
<reference evidence="2" key="1">
    <citation type="journal article" date="2020" name="Stud. Mycol.">
        <title>101 Dothideomycetes genomes: a test case for predicting lifestyles and emergence of pathogens.</title>
        <authorList>
            <person name="Haridas S."/>
            <person name="Albert R."/>
            <person name="Binder M."/>
            <person name="Bloem J."/>
            <person name="Labutti K."/>
            <person name="Salamov A."/>
            <person name="Andreopoulos B."/>
            <person name="Baker S."/>
            <person name="Barry K."/>
            <person name="Bills G."/>
            <person name="Bluhm B."/>
            <person name="Cannon C."/>
            <person name="Castanera R."/>
            <person name="Culley D."/>
            <person name="Daum C."/>
            <person name="Ezra D."/>
            <person name="Gonzalez J."/>
            <person name="Henrissat B."/>
            <person name="Kuo A."/>
            <person name="Liang C."/>
            <person name="Lipzen A."/>
            <person name="Lutzoni F."/>
            <person name="Magnuson J."/>
            <person name="Mondo S."/>
            <person name="Nolan M."/>
            <person name="Ohm R."/>
            <person name="Pangilinan J."/>
            <person name="Park H.-J."/>
            <person name="Ramirez L."/>
            <person name="Alfaro M."/>
            <person name="Sun H."/>
            <person name="Tritt A."/>
            <person name="Yoshinaga Y."/>
            <person name="Zwiers L.-H."/>
            <person name="Turgeon B."/>
            <person name="Goodwin S."/>
            <person name="Spatafora J."/>
            <person name="Crous P."/>
            <person name="Grigoriev I."/>
        </authorList>
    </citation>
    <scope>NUCLEOTIDE SEQUENCE</scope>
    <source>
        <strain evidence="2">CBS 675.92</strain>
    </source>
</reference>
<dbReference type="AlphaFoldDB" id="A0A6A5TM02"/>
<protein>
    <submittedName>
        <fullName evidence="2">Uncharacterized protein</fullName>
    </submittedName>
</protein>
<evidence type="ECO:0000313" key="2">
    <source>
        <dbReference type="EMBL" id="KAF1953711.1"/>
    </source>
</evidence>
<dbReference type="OrthoDB" id="10621586at2759"/>
<feature type="compositionally biased region" description="Basic residues" evidence="1">
    <location>
        <begin position="1"/>
        <end position="12"/>
    </location>
</feature>
<dbReference type="Proteomes" id="UP000800035">
    <property type="component" value="Unassembled WGS sequence"/>
</dbReference>
<name>A0A6A5TM02_9PLEO</name>
<dbReference type="EMBL" id="ML977002">
    <property type="protein sequence ID" value="KAF1953711.1"/>
    <property type="molecule type" value="Genomic_DNA"/>
</dbReference>
<organism evidence="2 3">
    <name type="scientific">Byssothecium circinans</name>
    <dbReference type="NCBI Taxonomy" id="147558"/>
    <lineage>
        <taxon>Eukaryota</taxon>
        <taxon>Fungi</taxon>
        <taxon>Dikarya</taxon>
        <taxon>Ascomycota</taxon>
        <taxon>Pezizomycotina</taxon>
        <taxon>Dothideomycetes</taxon>
        <taxon>Pleosporomycetidae</taxon>
        <taxon>Pleosporales</taxon>
        <taxon>Massarineae</taxon>
        <taxon>Massarinaceae</taxon>
        <taxon>Byssothecium</taxon>
    </lineage>
</organism>
<sequence length="208" mass="23963">MPPKKKSQKRSAPKTESTNTTKKTKREEPQHPEDTPKAQSQSDEEWQQSWTTTYHFTLLKEVSEVRKRESAAPEHDIGAAGSAVYVAVHHTHGKWVDPYIGIIGTYTTASAANEHAMIYFAKDYDLTKEGDIGLPEYRMRKGDDRDLGYYRDVDRLGCVKLSLVEEDGTQDVFVERHTLREQAPVRKFKSVREKEDSRESKGWWRTAF</sequence>
<feature type="compositionally biased region" description="Basic and acidic residues" evidence="1">
    <location>
        <begin position="25"/>
        <end position="36"/>
    </location>
</feature>